<dbReference type="EMBL" id="HE575323">
    <property type="protein sequence ID" value="CCC94431.1"/>
    <property type="molecule type" value="Genomic_DNA"/>
</dbReference>
<feature type="region of interest" description="Disordered" evidence="1">
    <location>
        <begin position="161"/>
        <end position="180"/>
    </location>
</feature>
<gene>
    <name evidence="2" type="ORF">TCIL3000_10_12120</name>
</gene>
<sequence length="180" mass="20395">MYVCRRTCWFYPFFCNIQLSSRTKREAFAFKATPPSAAAEGVMVEFWSSKSTLLFSDIYFPQRLGATAAVRCGKSLYHKKYSLNLQLSTFTAGEIADMIEILREVLGVGRGIVVRKQMAVRCERLRMKVKEQRGDTFAATCHFKRPSARCTALARILHHTRGKKGVKNEEEGTDPGIKSE</sequence>
<evidence type="ECO:0000256" key="1">
    <source>
        <dbReference type="SAM" id="MobiDB-lite"/>
    </source>
</evidence>
<name>G0UYG4_TRYCI</name>
<dbReference type="VEuPathDB" id="TriTrypDB:TcIL3000_10_12120"/>
<organism evidence="2">
    <name type="scientific">Trypanosoma congolense (strain IL3000)</name>
    <dbReference type="NCBI Taxonomy" id="1068625"/>
    <lineage>
        <taxon>Eukaryota</taxon>
        <taxon>Discoba</taxon>
        <taxon>Euglenozoa</taxon>
        <taxon>Kinetoplastea</taxon>
        <taxon>Metakinetoplastina</taxon>
        <taxon>Trypanosomatida</taxon>
        <taxon>Trypanosomatidae</taxon>
        <taxon>Trypanosoma</taxon>
        <taxon>Nannomonas</taxon>
    </lineage>
</organism>
<dbReference type="AlphaFoldDB" id="G0UYG4"/>
<accession>G0UYG4</accession>
<evidence type="ECO:0000313" key="2">
    <source>
        <dbReference type="EMBL" id="CCC94431.1"/>
    </source>
</evidence>
<reference evidence="2" key="1">
    <citation type="journal article" date="2012" name="Proc. Natl. Acad. Sci. U.S.A.">
        <title>Antigenic diversity is generated by distinct evolutionary mechanisms in African trypanosome species.</title>
        <authorList>
            <person name="Jackson A.P."/>
            <person name="Berry A."/>
            <person name="Aslett M."/>
            <person name="Allison H.C."/>
            <person name="Burton P."/>
            <person name="Vavrova-Anderson J."/>
            <person name="Brown R."/>
            <person name="Browne H."/>
            <person name="Corton N."/>
            <person name="Hauser H."/>
            <person name="Gamble J."/>
            <person name="Gilderthorp R."/>
            <person name="Marcello L."/>
            <person name="McQuillan J."/>
            <person name="Otto T.D."/>
            <person name="Quail M.A."/>
            <person name="Sanders M.J."/>
            <person name="van Tonder A."/>
            <person name="Ginger M.L."/>
            <person name="Field M.C."/>
            <person name="Barry J.D."/>
            <person name="Hertz-Fowler C."/>
            <person name="Berriman M."/>
        </authorList>
    </citation>
    <scope>NUCLEOTIDE SEQUENCE</scope>
    <source>
        <strain evidence="2">IL3000</strain>
    </source>
</reference>
<proteinExistence type="predicted"/>
<protein>
    <submittedName>
        <fullName evidence="2">Uncharacterized protein TCIL3000_10_12120</fullName>
    </submittedName>
</protein>